<dbReference type="InterPro" id="IPR036388">
    <property type="entry name" value="WH-like_DNA-bd_sf"/>
</dbReference>
<evidence type="ECO:0000256" key="2">
    <source>
        <dbReference type="ARBA" id="ARBA00023015"/>
    </source>
</evidence>
<gene>
    <name evidence="7" type="ORF">WH50_07870</name>
</gene>
<dbReference type="Proteomes" id="UP000248090">
    <property type="component" value="Unassembled WGS sequence"/>
</dbReference>
<dbReference type="PANTHER" id="PTHR43133">
    <property type="entry name" value="RNA POLYMERASE ECF-TYPE SIGMA FACTO"/>
    <property type="match status" value="1"/>
</dbReference>
<dbReference type="NCBIfam" id="TIGR02937">
    <property type="entry name" value="sigma70-ECF"/>
    <property type="match status" value="1"/>
</dbReference>
<keyword evidence="8" id="KW-1185">Reference proteome</keyword>
<dbReference type="InterPro" id="IPR039425">
    <property type="entry name" value="RNA_pol_sigma-70-like"/>
</dbReference>
<comment type="caution">
    <text evidence="7">The sequence shown here is derived from an EMBL/GenBank/DDBJ whole genome shotgun (WGS) entry which is preliminary data.</text>
</comment>
<dbReference type="Gene3D" id="1.10.10.10">
    <property type="entry name" value="Winged helix-like DNA-binding domain superfamily/Winged helix DNA-binding domain"/>
    <property type="match status" value="1"/>
</dbReference>
<dbReference type="SUPFAM" id="SSF88946">
    <property type="entry name" value="Sigma2 domain of RNA polymerase sigma factors"/>
    <property type="match status" value="1"/>
</dbReference>
<evidence type="ECO:0000313" key="7">
    <source>
        <dbReference type="EMBL" id="PXF31847.1"/>
    </source>
</evidence>
<dbReference type="InterPro" id="IPR013324">
    <property type="entry name" value="RNA_pol_sigma_r3/r4-like"/>
</dbReference>
<dbReference type="EMBL" id="LAPT01000032">
    <property type="protein sequence ID" value="PXF31847.1"/>
    <property type="molecule type" value="Genomic_DNA"/>
</dbReference>
<keyword evidence="3" id="KW-0731">Sigma factor</keyword>
<evidence type="ECO:0000256" key="1">
    <source>
        <dbReference type="ARBA" id="ARBA00010641"/>
    </source>
</evidence>
<dbReference type="CDD" id="cd06171">
    <property type="entry name" value="Sigma70_r4"/>
    <property type="match status" value="1"/>
</dbReference>
<protein>
    <submittedName>
        <fullName evidence="7">Uncharacterized protein</fullName>
    </submittedName>
</protein>
<dbReference type="InterPro" id="IPR013325">
    <property type="entry name" value="RNA_pol_sigma_r2"/>
</dbReference>
<sequence>MQEIARGDKEALAALYQAYFRRLAALLYPLLGHASTVEDVIQEGFIKLWHKAHTWQPQRGNGEAWMIALFRHLALDQLRSGKRRTAVSLQSEQEDVAMEDKVVFDAPAPGFPHERERIWHCLNQLEAQSRAAILLSYTQGYSHEELSQHFATPLGTLKSWVRRGMEKLRQCLCH</sequence>
<proteinExistence type="inferred from homology"/>
<evidence type="ECO:0000259" key="6">
    <source>
        <dbReference type="Pfam" id="PF08281"/>
    </source>
</evidence>
<dbReference type="PANTHER" id="PTHR43133:SF62">
    <property type="entry name" value="RNA POLYMERASE SIGMA FACTOR SIGZ"/>
    <property type="match status" value="1"/>
</dbReference>
<evidence type="ECO:0000259" key="5">
    <source>
        <dbReference type="Pfam" id="PF04542"/>
    </source>
</evidence>
<comment type="similarity">
    <text evidence="1">Belongs to the sigma-70 factor family. ECF subfamily.</text>
</comment>
<feature type="domain" description="RNA polymerase sigma-70 region 2" evidence="5">
    <location>
        <begin position="15"/>
        <end position="83"/>
    </location>
</feature>
<evidence type="ECO:0000256" key="4">
    <source>
        <dbReference type="ARBA" id="ARBA00023163"/>
    </source>
</evidence>
<dbReference type="InterPro" id="IPR014284">
    <property type="entry name" value="RNA_pol_sigma-70_dom"/>
</dbReference>
<keyword evidence="4" id="KW-0804">Transcription</keyword>
<evidence type="ECO:0000313" key="8">
    <source>
        <dbReference type="Proteomes" id="UP000248090"/>
    </source>
</evidence>
<feature type="domain" description="RNA polymerase sigma factor 70 region 4 type 2" evidence="6">
    <location>
        <begin position="115"/>
        <end position="168"/>
    </location>
</feature>
<accession>A0ABX5M030</accession>
<organism evidence="7 8">
    <name type="scientific">Pokkaliibacter plantistimulans</name>
    <dbReference type="NCBI Taxonomy" id="1635171"/>
    <lineage>
        <taxon>Bacteria</taxon>
        <taxon>Pseudomonadati</taxon>
        <taxon>Pseudomonadota</taxon>
        <taxon>Gammaproteobacteria</taxon>
        <taxon>Oceanospirillales</taxon>
        <taxon>Balneatrichaceae</taxon>
        <taxon>Pokkaliibacter</taxon>
    </lineage>
</organism>
<dbReference type="Gene3D" id="1.10.1740.10">
    <property type="match status" value="1"/>
</dbReference>
<dbReference type="Pfam" id="PF04542">
    <property type="entry name" value="Sigma70_r2"/>
    <property type="match status" value="1"/>
</dbReference>
<dbReference type="Pfam" id="PF08281">
    <property type="entry name" value="Sigma70_r4_2"/>
    <property type="match status" value="1"/>
</dbReference>
<keyword evidence="2" id="KW-0805">Transcription regulation</keyword>
<name>A0ABX5M030_9GAMM</name>
<dbReference type="InterPro" id="IPR007627">
    <property type="entry name" value="RNA_pol_sigma70_r2"/>
</dbReference>
<reference evidence="7 8" key="1">
    <citation type="submission" date="2015-03" db="EMBL/GenBank/DDBJ databases">
        <authorList>
            <person name="Krishnan R."/>
            <person name="Midha S."/>
            <person name="Patil P.B."/>
            <person name="Rameshkumar N."/>
        </authorList>
    </citation>
    <scope>NUCLEOTIDE SEQUENCE [LARGE SCALE GENOMIC DNA]</scope>
    <source>
        <strain evidence="7 8">L1E11</strain>
    </source>
</reference>
<dbReference type="SUPFAM" id="SSF88659">
    <property type="entry name" value="Sigma3 and sigma4 domains of RNA polymerase sigma factors"/>
    <property type="match status" value="1"/>
</dbReference>
<evidence type="ECO:0000256" key="3">
    <source>
        <dbReference type="ARBA" id="ARBA00023082"/>
    </source>
</evidence>
<dbReference type="InterPro" id="IPR013249">
    <property type="entry name" value="RNA_pol_sigma70_r4_t2"/>
</dbReference>